<evidence type="ECO:0000256" key="1">
    <source>
        <dbReference type="ARBA" id="ARBA00012864"/>
    </source>
</evidence>
<feature type="binding site" evidence="7">
    <location>
        <position position="326"/>
    </location>
    <ligand>
        <name>4-imidazolone-5-propanoate</name>
        <dbReference type="ChEBI" id="CHEBI:77893"/>
    </ligand>
</feature>
<feature type="binding site" evidence="7">
    <location>
        <position position="249"/>
    </location>
    <ligand>
        <name>4-imidazolone-5-propanoate</name>
        <dbReference type="ChEBI" id="CHEBI:77893"/>
    </ligand>
</feature>
<feature type="binding site" evidence="7">
    <location>
        <position position="321"/>
    </location>
    <ligand>
        <name>Zn(2+)</name>
        <dbReference type="ChEBI" id="CHEBI:29105"/>
    </ligand>
</feature>
<dbReference type="NCBIfam" id="TIGR01224">
    <property type="entry name" value="hutI"/>
    <property type="match status" value="1"/>
</dbReference>
<dbReference type="Gene3D" id="2.30.40.10">
    <property type="entry name" value="Urease, subunit C, domain 1"/>
    <property type="match status" value="1"/>
</dbReference>
<proteinExistence type="inferred from homology"/>
<comment type="function">
    <text evidence="7">Catalyzes the hydrolytic cleavage of the carbon-nitrogen bond in imidazolone-5-propanoate to yield N-formimidoyl-L-glutamate. It is the third step in the universal histidine degradation pathway.</text>
</comment>
<keyword evidence="7" id="KW-0963">Cytoplasm</keyword>
<comment type="cofactor">
    <cofactor evidence="7">
        <name>Zn(2+)</name>
        <dbReference type="ChEBI" id="CHEBI:29105"/>
    </cofactor>
    <cofactor evidence="7">
        <name>Fe(3+)</name>
        <dbReference type="ChEBI" id="CHEBI:29034"/>
    </cofactor>
    <text evidence="7">Binds 1 zinc or iron ion per subunit.</text>
</comment>
<dbReference type="GO" id="GO:0005737">
    <property type="term" value="C:cytoplasm"/>
    <property type="evidence" value="ECO:0007669"/>
    <property type="project" value="UniProtKB-SubCell"/>
</dbReference>
<dbReference type="AlphaFoldDB" id="A0A7X1ZAS0"/>
<evidence type="ECO:0000313" key="10">
    <source>
        <dbReference type="Proteomes" id="UP000434582"/>
    </source>
</evidence>
<feature type="binding site" evidence="7">
    <location>
        <position position="78"/>
    </location>
    <ligand>
        <name>Zn(2+)</name>
        <dbReference type="ChEBI" id="CHEBI:29105"/>
    </ligand>
</feature>
<feature type="binding site" evidence="7">
    <location>
        <position position="148"/>
    </location>
    <ligand>
        <name>N-formimidoyl-L-glutamate</name>
        <dbReference type="ChEBI" id="CHEBI:58928"/>
    </ligand>
</feature>
<dbReference type="GO" id="GO:0008270">
    <property type="term" value="F:zinc ion binding"/>
    <property type="evidence" value="ECO:0007669"/>
    <property type="project" value="UniProtKB-UniRule"/>
</dbReference>
<dbReference type="SUPFAM" id="SSF51556">
    <property type="entry name" value="Metallo-dependent hydrolases"/>
    <property type="match status" value="1"/>
</dbReference>
<sequence length="408" mass="43244">MANDRSYRIDSARIAAQDPARPADAAGIATDADTVAVVDGRIAWVGLRDDLSPVHRDLPAEDAKRALLTPALIDCHTHIVHGGDRAREFAMRLEGARYEDIARAGGGILSTVRATRALDEAALVAEALPRVDRLLSEGVATLEIKSGYGLTIDSELTMLRAARRLAQVRPVRVRTTWLAAHALPPEYEGRADAYLEDVCLEGLRQADAEGLVDAVDAFCETIAFSPDQVARLFDLARDLGLPVKLHAEQLSDQGGAALVARSGGLSADHLEWLDDAGIAAMAKAGTVAVMLPGAFYTLRETRLPPVEALRAAGVPMAVATDCNPGTSPLDSLLLAMNMACTLFRLTPAEALSGTTRHAAAALGLDDAGVIAPGRRADLALWDVTDPAALSYRIGANPLRRRFFAGAEA</sequence>
<dbReference type="Gene3D" id="3.20.20.140">
    <property type="entry name" value="Metal-dependent hydrolases"/>
    <property type="match status" value="1"/>
</dbReference>
<comment type="subcellular location">
    <subcellularLocation>
        <location evidence="7">Cytoplasm</location>
    </subcellularLocation>
</comment>
<evidence type="ECO:0000256" key="5">
    <source>
        <dbReference type="ARBA" id="ARBA00022833"/>
    </source>
</evidence>
<feature type="binding site" evidence="7">
    <location>
        <position position="246"/>
    </location>
    <ligand>
        <name>Fe(3+)</name>
        <dbReference type="ChEBI" id="CHEBI:29034"/>
    </ligand>
</feature>
<keyword evidence="2 7" id="KW-0479">Metal-binding</keyword>
<dbReference type="Proteomes" id="UP000434582">
    <property type="component" value="Unassembled WGS sequence"/>
</dbReference>
<dbReference type="PANTHER" id="PTHR42752:SF1">
    <property type="entry name" value="IMIDAZOLONEPROPIONASE-RELATED"/>
    <property type="match status" value="1"/>
</dbReference>
<feature type="binding site" evidence="7">
    <location>
        <position position="323"/>
    </location>
    <ligand>
        <name>N-formimidoyl-L-glutamate</name>
        <dbReference type="ChEBI" id="CHEBI:58928"/>
    </ligand>
</feature>
<comment type="pathway">
    <text evidence="7">Amino-acid degradation; L-histidine degradation into L-glutamate; N-formimidoyl-L-glutamate from L-histidine: step 3/3.</text>
</comment>
<feature type="binding site" evidence="7">
    <location>
        <position position="85"/>
    </location>
    <ligand>
        <name>4-imidazolone-5-propanoate</name>
        <dbReference type="ChEBI" id="CHEBI:77893"/>
    </ligand>
</feature>
<dbReference type="InterPro" id="IPR032466">
    <property type="entry name" value="Metal_Hydrolase"/>
</dbReference>
<keyword evidence="10" id="KW-1185">Reference proteome</keyword>
<evidence type="ECO:0000259" key="8">
    <source>
        <dbReference type="Pfam" id="PF01979"/>
    </source>
</evidence>
<dbReference type="PANTHER" id="PTHR42752">
    <property type="entry name" value="IMIDAZOLONEPROPIONASE"/>
    <property type="match status" value="1"/>
</dbReference>
<comment type="caution">
    <text evidence="9">The sequence shown here is derived from an EMBL/GenBank/DDBJ whole genome shotgun (WGS) entry which is preliminary data.</text>
</comment>
<evidence type="ECO:0000256" key="4">
    <source>
        <dbReference type="ARBA" id="ARBA00022808"/>
    </source>
</evidence>
<comment type="catalytic activity">
    <reaction evidence="7">
        <text>4-imidazolone-5-propanoate + H2O = N-formimidoyl-L-glutamate</text>
        <dbReference type="Rhea" id="RHEA:23660"/>
        <dbReference type="ChEBI" id="CHEBI:15377"/>
        <dbReference type="ChEBI" id="CHEBI:58928"/>
        <dbReference type="ChEBI" id="CHEBI:77893"/>
        <dbReference type="EC" id="3.5.2.7"/>
    </reaction>
</comment>
<name>A0A7X1ZAS0_9PROT</name>
<feature type="binding site" evidence="7">
    <location>
        <position position="246"/>
    </location>
    <ligand>
        <name>Zn(2+)</name>
        <dbReference type="ChEBI" id="CHEBI:29105"/>
    </ligand>
</feature>
<feature type="binding site" evidence="7">
    <location>
        <position position="321"/>
    </location>
    <ligand>
        <name>Fe(3+)</name>
        <dbReference type="ChEBI" id="CHEBI:29034"/>
    </ligand>
</feature>
<dbReference type="GO" id="GO:0019557">
    <property type="term" value="P:L-histidine catabolic process to glutamate and formate"/>
    <property type="evidence" value="ECO:0007669"/>
    <property type="project" value="UniProtKB-UniPathway"/>
</dbReference>
<dbReference type="FunFam" id="3.20.20.140:FF:000007">
    <property type="entry name" value="Imidazolonepropionase"/>
    <property type="match status" value="1"/>
</dbReference>
<keyword evidence="5 7" id="KW-0862">Zinc</keyword>
<evidence type="ECO:0000256" key="7">
    <source>
        <dbReference type="HAMAP-Rule" id="MF_00372"/>
    </source>
</evidence>
<dbReference type="GO" id="GO:0019556">
    <property type="term" value="P:L-histidine catabolic process to glutamate and formamide"/>
    <property type="evidence" value="ECO:0007669"/>
    <property type="project" value="UniProtKB-UniRule"/>
</dbReference>
<gene>
    <name evidence="7" type="primary">hutI</name>
    <name evidence="9" type="ORF">GHC57_01205</name>
</gene>
<dbReference type="HAMAP" id="MF_00372">
    <property type="entry name" value="HutI"/>
    <property type="match status" value="1"/>
</dbReference>
<protein>
    <recommendedName>
        <fullName evidence="1 7">Imidazolonepropionase</fullName>
        <ecNumber evidence="1 7">3.5.2.7</ecNumber>
    </recommendedName>
    <alternativeName>
        <fullName evidence="7">Imidazolone-5-propionate hydrolase</fullName>
    </alternativeName>
</protein>
<comment type="similarity">
    <text evidence="7">Belongs to the metallo-dependent hydrolases superfamily. HutI family.</text>
</comment>
<feature type="binding site" evidence="7">
    <location>
        <position position="76"/>
    </location>
    <ligand>
        <name>Fe(3+)</name>
        <dbReference type="ChEBI" id="CHEBI:29034"/>
    </ligand>
</feature>
<dbReference type="GO" id="GO:0005506">
    <property type="term" value="F:iron ion binding"/>
    <property type="evidence" value="ECO:0007669"/>
    <property type="project" value="UniProtKB-UniRule"/>
</dbReference>
<dbReference type="UniPathway" id="UPA00379">
    <property type="reaction ID" value="UER00551"/>
</dbReference>
<dbReference type="OrthoDB" id="9776455at2"/>
<feature type="binding site" evidence="7">
    <location>
        <position position="76"/>
    </location>
    <ligand>
        <name>Zn(2+)</name>
        <dbReference type="ChEBI" id="CHEBI:29105"/>
    </ligand>
</feature>
<dbReference type="InterPro" id="IPR005920">
    <property type="entry name" value="HutI"/>
</dbReference>
<accession>A0A7X1ZAS0</accession>
<evidence type="ECO:0000313" key="9">
    <source>
        <dbReference type="EMBL" id="MQX35129.1"/>
    </source>
</evidence>
<organism evidence="9 10">
    <name type="scientific">Roseospira navarrensis</name>
    <dbReference type="NCBI Taxonomy" id="140058"/>
    <lineage>
        <taxon>Bacteria</taxon>
        <taxon>Pseudomonadati</taxon>
        <taxon>Pseudomonadota</taxon>
        <taxon>Alphaproteobacteria</taxon>
        <taxon>Rhodospirillales</taxon>
        <taxon>Rhodospirillaceae</taxon>
        <taxon>Roseospira</taxon>
    </lineage>
</organism>
<dbReference type="InterPro" id="IPR006680">
    <property type="entry name" value="Amidohydro-rel"/>
</dbReference>
<dbReference type="EC" id="3.5.2.7" evidence="1 7"/>
<dbReference type="Pfam" id="PF01979">
    <property type="entry name" value="Amidohydro_1"/>
    <property type="match status" value="1"/>
</dbReference>
<dbReference type="EMBL" id="WIVE01000001">
    <property type="protein sequence ID" value="MQX35129.1"/>
    <property type="molecule type" value="Genomic_DNA"/>
</dbReference>
<keyword evidence="6 7" id="KW-0408">Iron</keyword>
<feature type="binding site" evidence="7">
    <location>
        <position position="181"/>
    </location>
    <ligand>
        <name>4-imidazolone-5-propanoate</name>
        <dbReference type="ChEBI" id="CHEBI:77893"/>
    </ligand>
</feature>
<keyword evidence="4 7" id="KW-0369">Histidine metabolism</keyword>
<evidence type="ECO:0000256" key="3">
    <source>
        <dbReference type="ARBA" id="ARBA00022801"/>
    </source>
</evidence>
<dbReference type="SUPFAM" id="SSF51338">
    <property type="entry name" value="Composite domain of metallo-dependent hydrolases"/>
    <property type="match status" value="1"/>
</dbReference>
<feature type="binding site" evidence="7">
    <location>
        <position position="78"/>
    </location>
    <ligand>
        <name>Fe(3+)</name>
        <dbReference type="ChEBI" id="CHEBI:29034"/>
    </ligand>
</feature>
<reference evidence="9 10" key="1">
    <citation type="submission" date="2019-10" db="EMBL/GenBank/DDBJ databases">
        <title>Draft whole-genome sequence of the purple nonsulfur photosynthetic bacterium Roseospira navarrensis DSM 15114.</title>
        <authorList>
            <person name="Kyndt J.A."/>
            <person name="Meyer T.E."/>
        </authorList>
    </citation>
    <scope>NUCLEOTIDE SEQUENCE [LARGE SCALE GENOMIC DNA]</scope>
    <source>
        <strain evidence="9 10">DSM 15114</strain>
    </source>
</reference>
<feature type="binding site" evidence="7">
    <location>
        <position position="148"/>
    </location>
    <ligand>
        <name>4-imidazolone-5-propanoate</name>
        <dbReference type="ChEBI" id="CHEBI:77893"/>
    </ligand>
</feature>
<feature type="domain" description="Amidohydrolase-related" evidence="8">
    <location>
        <begin position="68"/>
        <end position="386"/>
    </location>
</feature>
<dbReference type="GO" id="GO:0050480">
    <property type="term" value="F:imidazolonepropionase activity"/>
    <property type="evidence" value="ECO:0007669"/>
    <property type="project" value="UniProtKB-UniRule"/>
</dbReference>
<evidence type="ECO:0000256" key="6">
    <source>
        <dbReference type="ARBA" id="ARBA00023004"/>
    </source>
</evidence>
<keyword evidence="3 7" id="KW-0378">Hydrolase</keyword>
<feature type="binding site" evidence="7">
    <location>
        <position position="325"/>
    </location>
    <ligand>
        <name>N-formimidoyl-L-glutamate</name>
        <dbReference type="ChEBI" id="CHEBI:58928"/>
    </ligand>
</feature>
<evidence type="ECO:0000256" key="2">
    <source>
        <dbReference type="ARBA" id="ARBA00022723"/>
    </source>
</evidence>
<dbReference type="InterPro" id="IPR011059">
    <property type="entry name" value="Metal-dep_hydrolase_composite"/>
</dbReference>